<keyword evidence="1" id="KW-0202">Cytokine</keyword>
<dbReference type="InParanoid" id="A0A3P8WK40"/>
<evidence type="ECO:0000256" key="1">
    <source>
        <dbReference type="ARBA" id="ARBA00022514"/>
    </source>
</evidence>
<dbReference type="OMA" id="CCINTKS"/>
<evidence type="ECO:0000259" key="3">
    <source>
        <dbReference type="Pfam" id="PF00048"/>
    </source>
</evidence>
<proteinExistence type="predicted"/>
<dbReference type="Proteomes" id="UP000265120">
    <property type="component" value="Chromosome Z"/>
</dbReference>
<sequence>MDLKVAVLLVCLSTLSVIPTEATIPRCCVKTSMISRSMLSKVSRWEVQRSSGACDISALILYIRSLTKPVCAPLKLKALVEAHYRAKGNQLRKRF</sequence>
<feature type="signal peptide" evidence="2">
    <location>
        <begin position="1"/>
        <end position="22"/>
    </location>
</feature>
<evidence type="ECO:0000313" key="5">
    <source>
        <dbReference type="Proteomes" id="UP000265120"/>
    </source>
</evidence>
<dbReference type="Ensembl" id="ENSCSET00000028197.1">
    <property type="protein sequence ID" value="ENSCSEP00000027823.1"/>
    <property type="gene ID" value="ENSCSEG00000017783.1"/>
</dbReference>
<dbReference type="InterPro" id="IPR001811">
    <property type="entry name" value="Chemokine_IL8-like_dom"/>
</dbReference>
<reference evidence="4" key="3">
    <citation type="submission" date="2025-09" db="UniProtKB">
        <authorList>
            <consortium name="Ensembl"/>
        </authorList>
    </citation>
    <scope>IDENTIFICATION</scope>
</reference>
<feature type="chain" id="PRO_5018102112" description="Chemokine interleukin-8-like domain-containing protein" evidence="2">
    <location>
        <begin position="23"/>
        <end position="95"/>
    </location>
</feature>
<dbReference type="GO" id="GO:0006955">
    <property type="term" value="P:immune response"/>
    <property type="evidence" value="ECO:0007669"/>
    <property type="project" value="InterPro"/>
</dbReference>
<dbReference type="GO" id="GO:0008009">
    <property type="term" value="F:chemokine activity"/>
    <property type="evidence" value="ECO:0007669"/>
    <property type="project" value="InterPro"/>
</dbReference>
<name>A0A3P8WK40_CYNSE</name>
<accession>A0A3P8WK40</accession>
<dbReference type="GeneTree" id="ENSGT01030000234769"/>
<dbReference type="STRING" id="244447.ENSCSEP00000027823"/>
<organism evidence="4 5">
    <name type="scientific">Cynoglossus semilaevis</name>
    <name type="common">Tongue sole</name>
    <dbReference type="NCBI Taxonomy" id="244447"/>
    <lineage>
        <taxon>Eukaryota</taxon>
        <taxon>Metazoa</taxon>
        <taxon>Chordata</taxon>
        <taxon>Craniata</taxon>
        <taxon>Vertebrata</taxon>
        <taxon>Euteleostomi</taxon>
        <taxon>Actinopterygii</taxon>
        <taxon>Neopterygii</taxon>
        <taxon>Teleostei</taxon>
        <taxon>Neoteleostei</taxon>
        <taxon>Acanthomorphata</taxon>
        <taxon>Carangaria</taxon>
        <taxon>Pleuronectiformes</taxon>
        <taxon>Pleuronectoidei</taxon>
        <taxon>Cynoglossidae</taxon>
        <taxon>Cynoglossinae</taxon>
        <taxon>Cynoglossus</taxon>
    </lineage>
</organism>
<reference evidence="4" key="2">
    <citation type="submission" date="2025-08" db="UniProtKB">
        <authorList>
            <consortium name="Ensembl"/>
        </authorList>
    </citation>
    <scope>IDENTIFICATION</scope>
</reference>
<dbReference type="AlphaFoldDB" id="A0A3P8WK40"/>
<reference evidence="4 5" key="1">
    <citation type="journal article" date="2014" name="Nat. Genet.">
        <title>Whole-genome sequence of a flatfish provides insights into ZW sex chromosome evolution and adaptation to a benthic lifestyle.</title>
        <authorList>
            <person name="Chen S."/>
            <person name="Zhang G."/>
            <person name="Shao C."/>
            <person name="Huang Q."/>
            <person name="Liu G."/>
            <person name="Zhang P."/>
            <person name="Song W."/>
            <person name="An N."/>
            <person name="Chalopin D."/>
            <person name="Volff J.N."/>
            <person name="Hong Y."/>
            <person name="Li Q."/>
            <person name="Sha Z."/>
            <person name="Zhou H."/>
            <person name="Xie M."/>
            <person name="Yu Q."/>
            <person name="Liu Y."/>
            <person name="Xiang H."/>
            <person name="Wang N."/>
            <person name="Wu K."/>
            <person name="Yang C."/>
            <person name="Zhou Q."/>
            <person name="Liao X."/>
            <person name="Yang L."/>
            <person name="Hu Q."/>
            <person name="Zhang J."/>
            <person name="Meng L."/>
            <person name="Jin L."/>
            <person name="Tian Y."/>
            <person name="Lian J."/>
            <person name="Yang J."/>
            <person name="Miao G."/>
            <person name="Liu S."/>
            <person name="Liang Z."/>
            <person name="Yan F."/>
            <person name="Li Y."/>
            <person name="Sun B."/>
            <person name="Zhang H."/>
            <person name="Zhang J."/>
            <person name="Zhu Y."/>
            <person name="Du M."/>
            <person name="Zhao Y."/>
            <person name="Schartl M."/>
            <person name="Tang Q."/>
            <person name="Wang J."/>
        </authorList>
    </citation>
    <scope>NUCLEOTIDE SEQUENCE</scope>
</reference>
<dbReference type="InterPro" id="IPR036048">
    <property type="entry name" value="Interleukin_8-like_sf"/>
</dbReference>
<feature type="domain" description="Chemokine interleukin-8-like" evidence="3">
    <location>
        <begin position="26"/>
        <end position="78"/>
    </location>
</feature>
<dbReference type="Pfam" id="PF00048">
    <property type="entry name" value="IL8"/>
    <property type="match status" value="1"/>
</dbReference>
<keyword evidence="2" id="KW-0732">Signal</keyword>
<evidence type="ECO:0000313" key="4">
    <source>
        <dbReference type="Ensembl" id="ENSCSEP00000027823.1"/>
    </source>
</evidence>
<dbReference type="Gene3D" id="2.40.50.40">
    <property type="match status" value="1"/>
</dbReference>
<evidence type="ECO:0000256" key="2">
    <source>
        <dbReference type="SAM" id="SignalP"/>
    </source>
</evidence>
<dbReference type="SUPFAM" id="SSF54117">
    <property type="entry name" value="Interleukin 8-like chemokines"/>
    <property type="match status" value="1"/>
</dbReference>
<dbReference type="FunCoup" id="A0A3P8WK40">
    <property type="interactions" value="560"/>
</dbReference>
<protein>
    <recommendedName>
        <fullName evidence="3">Chemokine interleukin-8-like domain-containing protein</fullName>
    </recommendedName>
</protein>
<dbReference type="GO" id="GO:0005615">
    <property type="term" value="C:extracellular space"/>
    <property type="evidence" value="ECO:0007669"/>
    <property type="project" value="UniProtKB-KW"/>
</dbReference>
<keyword evidence="5" id="KW-1185">Reference proteome</keyword>